<name>A0ABT9E7Y3_9PROT</name>
<protein>
    <submittedName>
        <fullName evidence="3">Nuclear transport factor 2 family protein</fullName>
    </submittedName>
</protein>
<organism evidence="3 4">
    <name type="scientific">Paracraurococcus lichenis</name>
    <dbReference type="NCBI Taxonomy" id="3064888"/>
    <lineage>
        <taxon>Bacteria</taxon>
        <taxon>Pseudomonadati</taxon>
        <taxon>Pseudomonadota</taxon>
        <taxon>Alphaproteobacteria</taxon>
        <taxon>Acetobacterales</taxon>
        <taxon>Roseomonadaceae</taxon>
        <taxon>Paracraurococcus</taxon>
    </lineage>
</organism>
<dbReference type="SUPFAM" id="SSF54427">
    <property type="entry name" value="NTF2-like"/>
    <property type="match status" value="1"/>
</dbReference>
<dbReference type="EMBL" id="JAUTWS010000043">
    <property type="protein sequence ID" value="MDO9712227.1"/>
    <property type="molecule type" value="Genomic_DNA"/>
</dbReference>
<feature type="region of interest" description="Disordered" evidence="1">
    <location>
        <begin position="1"/>
        <end position="31"/>
    </location>
</feature>
<reference evidence="3 4" key="1">
    <citation type="submission" date="2023-08" db="EMBL/GenBank/DDBJ databases">
        <title>The draft genome sequence of Paracraurococcus sp. LOR1-02.</title>
        <authorList>
            <person name="Kingkaew E."/>
            <person name="Tanasupawat S."/>
        </authorList>
    </citation>
    <scope>NUCLEOTIDE SEQUENCE [LARGE SCALE GENOMIC DNA]</scope>
    <source>
        <strain evidence="3 4">LOR1-02</strain>
    </source>
</reference>
<gene>
    <name evidence="3" type="ORF">Q7A36_28045</name>
</gene>
<dbReference type="Gene3D" id="3.10.450.50">
    <property type="match status" value="1"/>
</dbReference>
<accession>A0ABT9E7Y3</accession>
<comment type="caution">
    <text evidence="3">The sequence shown here is derived from an EMBL/GenBank/DDBJ whole genome shotgun (WGS) entry which is preliminary data.</text>
</comment>
<evidence type="ECO:0000256" key="1">
    <source>
        <dbReference type="SAM" id="MobiDB-lite"/>
    </source>
</evidence>
<dbReference type="Proteomes" id="UP001243009">
    <property type="component" value="Unassembled WGS sequence"/>
</dbReference>
<dbReference type="InterPro" id="IPR037401">
    <property type="entry name" value="SnoaL-like"/>
</dbReference>
<proteinExistence type="predicted"/>
<dbReference type="RefSeq" id="WP_305107083.1">
    <property type="nucleotide sequence ID" value="NZ_JAUTWS010000043.1"/>
</dbReference>
<evidence type="ECO:0000259" key="2">
    <source>
        <dbReference type="Pfam" id="PF13474"/>
    </source>
</evidence>
<sequence length="186" mass="19859">MPASRPPSETENSGPGPSPESVPANPAPASATAWAGGQVEDLLRLSQLSNAALIRGDADAYTALVALSDDFTLMSPFGGTPSRGPEYTPERIAAMGRFFRNGTLQVELVEAYGSQDMVVLALIEHAHVEVGGLPAQDWHLRVTLVYRRDGKGWRLVHRHADPLVKGISLSQAASLARGGWEEPEVP</sequence>
<dbReference type="InterPro" id="IPR032710">
    <property type="entry name" value="NTF2-like_dom_sf"/>
</dbReference>
<evidence type="ECO:0000313" key="3">
    <source>
        <dbReference type="EMBL" id="MDO9712227.1"/>
    </source>
</evidence>
<feature type="compositionally biased region" description="Low complexity" evidence="1">
    <location>
        <begin position="19"/>
        <end position="31"/>
    </location>
</feature>
<feature type="domain" description="SnoaL-like" evidence="2">
    <location>
        <begin position="51"/>
        <end position="160"/>
    </location>
</feature>
<dbReference type="Pfam" id="PF13474">
    <property type="entry name" value="SnoaL_3"/>
    <property type="match status" value="1"/>
</dbReference>
<evidence type="ECO:0000313" key="4">
    <source>
        <dbReference type="Proteomes" id="UP001243009"/>
    </source>
</evidence>
<keyword evidence="4" id="KW-1185">Reference proteome</keyword>